<dbReference type="Proteomes" id="UP001139700">
    <property type="component" value="Unassembled WGS sequence"/>
</dbReference>
<keyword evidence="8" id="KW-1185">Reference proteome</keyword>
<proteinExistence type="predicted"/>
<dbReference type="EMBL" id="JAJTTA010000002">
    <property type="protein sequence ID" value="MCF0039677.1"/>
    <property type="molecule type" value="Genomic_DNA"/>
</dbReference>
<dbReference type="Pfam" id="PF12696">
    <property type="entry name" value="TraG-D_C"/>
    <property type="match status" value="1"/>
</dbReference>
<dbReference type="Gene3D" id="3.40.50.300">
    <property type="entry name" value="P-loop containing nucleotide triphosphate hydrolases"/>
    <property type="match status" value="1"/>
</dbReference>
<keyword evidence="5" id="KW-0472">Membrane</keyword>
<evidence type="ECO:0000256" key="3">
    <source>
        <dbReference type="ARBA" id="ARBA00022692"/>
    </source>
</evidence>
<dbReference type="InterPro" id="IPR032689">
    <property type="entry name" value="TraG-D_C"/>
</dbReference>
<keyword evidence="3" id="KW-0812">Transmembrane</keyword>
<comment type="caution">
    <text evidence="7">The sequence shown here is derived from an EMBL/GenBank/DDBJ whole genome shotgun (WGS) entry which is preliminary data.</text>
</comment>
<comment type="subcellular location">
    <subcellularLocation>
        <location evidence="1">Cell membrane</location>
        <topology evidence="1">Multi-pass membrane protein</topology>
    </subcellularLocation>
</comment>
<protein>
    <submittedName>
        <fullName evidence="7">TraG/TraD/VirD4 family protein</fullName>
    </submittedName>
</protein>
<feature type="domain" description="TraD/TraG TraM recognition site" evidence="6">
    <location>
        <begin position="15"/>
        <end position="112"/>
    </location>
</feature>
<dbReference type="PANTHER" id="PTHR37937">
    <property type="entry name" value="CONJUGATIVE TRANSFER: DNA TRANSPORT"/>
    <property type="match status" value="1"/>
</dbReference>
<evidence type="ECO:0000256" key="2">
    <source>
        <dbReference type="ARBA" id="ARBA00022475"/>
    </source>
</evidence>
<keyword evidence="2" id="KW-1003">Cell membrane</keyword>
<accession>A0A9X1P812</accession>
<dbReference type="AlphaFoldDB" id="A0A9X1P812"/>
<evidence type="ECO:0000256" key="1">
    <source>
        <dbReference type="ARBA" id="ARBA00004651"/>
    </source>
</evidence>
<sequence>MVKLVNQPNKLKSSLIFDEFPTIYLNNMDTLIATARSNQVATTIGIQDFSQLKKDYGKDYAEVITNITGNIISGQVSGETAKHLSERFGKILQGRTSLSINRTDTSVSKSQQLDSAIPLSTISSLSSGEFVGFVADNPDEKIDLKGFHSRFTNNKNASSGKNYAIELPVIRKVDSSIVQHNYRQIRADVEGIAESEINRITEDSDLRHLIINKTGG</sequence>
<evidence type="ECO:0000259" key="6">
    <source>
        <dbReference type="Pfam" id="PF12696"/>
    </source>
</evidence>
<reference evidence="7" key="1">
    <citation type="submission" date="2021-12" db="EMBL/GenBank/DDBJ databases">
        <title>Novel species in genus Dyadobacter.</title>
        <authorList>
            <person name="Ma C."/>
        </authorList>
    </citation>
    <scope>NUCLEOTIDE SEQUENCE</scope>
    <source>
        <strain evidence="7">CY399</strain>
    </source>
</reference>
<organism evidence="7 8">
    <name type="scientific">Dyadobacter fanqingshengii</name>
    <dbReference type="NCBI Taxonomy" id="2906443"/>
    <lineage>
        <taxon>Bacteria</taxon>
        <taxon>Pseudomonadati</taxon>
        <taxon>Bacteroidota</taxon>
        <taxon>Cytophagia</taxon>
        <taxon>Cytophagales</taxon>
        <taxon>Spirosomataceae</taxon>
        <taxon>Dyadobacter</taxon>
    </lineage>
</organism>
<dbReference type="SUPFAM" id="SSF52540">
    <property type="entry name" value="P-loop containing nucleoside triphosphate hydrolases"/>
    <property type="match status" value="1"/>
</dbReference>
<name>A0A9X1P812_9BACT</name>
<dbReference type="GO" id="GO:0005886">
    <property type="term" value="C:plasma membrane"/>
    <property type="evidence" value="ECO:0007669"/>
    <property type="project" value="UniProtKB-SubCell"/>
</dbReference>
<keyword evidence="4" id="KW-1133">Transmembrane helix</keyword>
<gene>
    <name evidence="7" type="ORF">LXM24_06230</name>
</gene>
<dbReference type="CDD" id="cd01127">
    <property type="entry name" value="TrwB_TraG_TraD_VirD4"/>
    <property type="match status" value="1"/>
</dbReference>
<dbReference type="InterPro" id="IPR051539">
    <property type="entry name" value="T4SS-coupling_protein"/>
</dbReference>
<evidence type="ECO:0000313" key="8">
    <source>
        <dbReference type="Proteomes" id="UP001139700"/>
    </source>
</evidence>
<evidence type="ECO:0000256" key="4">
    <source>
        <dbReference type="ARBA" id="ARBA00022989"/>
    </source>
</evidence>
<evidence type="ECO:0000256" key="5">
    <source>
        <dbReference type="ARBA" id="ARBA00023136"/>
    </source>
</evidence>
<dbReference type="InterPro" id="IPR027417">
    <property type="entry name" value="P-loop_NTPase"/>
</dbReference>
<dbReference type="PANTHER" id="PTHR37937:SF1">
    <property type="entry name" value="CONJUGATIVE TRANSFER: DNA TRANSPORT"/>
    <property type="match status" value="1"/>
</dbReference>
<evidence type="ECO:0000313" key="7">
    <source>
        <dbReference type="EMBL" id="MCF0039677.1"/>
    </source>
</evidence>